<dbReference type="PROSITE" id="PS51318">
    <property type="entry name" value="TAT"/>
    <property type="match status" value="1"/>
</dbReference>
<keyword evidence="3" id="KW-0503">Monooxygenase</keyword>
<dbReference type="InterPro" id="IPR007138">
    <property type="entry name" value="ABM_dom"/>
</dbReference>
<evidence type="ECO:0000313" key="3">
    <source>
        <dbReference type="EMBL" id="MDH5830055.1"/>
    </source>
</evidence>
<gene>
    <name evidence="3" type="ORF">QFW80_05925</name>
</gene>
<protein>
    <submittedName>
        <fullName evidence="3">Quinol monooxygenase</fullName>
        <ecNumber evidence="3">1.-.-.-</ecNumber>
    </submittedName>
</protein>
<dbReference type="SUPFAM" id="SSF54909">
    <property type="entry name" value="Dimeric alpha+beta barrel"/>
    <property type="match status" value="1"/>
</dbReference>
<keyword evidence="4" id="KW-1185">Reference proteome</keyword>
<feature type="domain" description="ABM" evidence="2">
    <location>
        <begin position="35"/>
        <end position="120"/>
    </location>
</feature>
<dbReference type="Gene3D" id="3.30.70.100">
    <property type="match status" value="1"/>
</dbReference>
<dbReference type="PROSITE" id="PS51725">
    <property type="entry name" value="ABM"/>
    <property type="match status" value="1"/>
</dbReference>
<dbReference type="Proteomes" id="UP001156831">
    <property type="component" value="Unassembled WGS sequence"/>
</dbReference>
<feature type="chain" id="PRO_5046193596" evidence="1">
    <location>
        <begin position="22"/>
        <end position="133"/>
    </location>
</feature>
<feature type="signal peptide" evidence="1">
    <location>
        <begin position="1"/>
        <end position="21"/>
    </location>
</feature>
<evidence type="ECO:0000259" key="2">
    <source>
        <dbReference type="PROSITE" id="PS51725"/>
    </source>
</evidence>
<sequence>MATRRTVIVSAAAGLVMAAAAAPETTATIGGGRMYGLIGSFKAQPGQRDALLAILLENVGTMPGCHSYVVAEDPEDADAIWITEVWDSAESHRASLALPGVRDAIARAKPLIAGFGQHTQTRPVGGHGLPPPA</sequence>
<accession>A0ABT6JHU6</accession>
<evidence type="ECO:0000313" key="4">
    <source>
        <dbReference type="Proteomes" id="UP001156831"/>
    </source>
</evidence>
<proteinExistence type="predicted"/>
<organism evidence="3 4">
    <name type="scientific">Luteimonas rhizosphaericola</name>
    <dbReference type="NCBI Taxonomy" id="3042024"/>
    <lineage>
        <taxon>Bacteria</taxon>
        <taxon>Pseudomonadati</taxon>
        <taxon>Pseudomonadota</taxon>
        <taxon>Gammaproteobacteria</taxon>
        <taxon>Lysobacterales</taxon>
        <taxon>Lysobacteraceae</taxon>
        <taxon>Luteimonas</taxon>
    </lineage>
</organism>
<dbReference type="InterPro" id="IPR006311">
    <property type="entry name" value="TAT_signal"/>
</dbReference>
<keyword evidence="3" id="KW-0560">Oxidoreductase</keyword>
<keyword evidence="1" id="KW-0732">Signal</keyword>
<reference evidence="3 4" key="1">
    <citation type="submission" date="2023-04" db="EMBL/GenBank/DDBJ databases">
        <title>Luteimonas sp. M1R5S18.</title>
        <authorList>
            <person name="Sun J.-Q."/>
        </authorList>
    </citation>
    <scope>NUCLEOTIDE SEQUENCE [LARGE SCALE GENOMIC DNA]</scope>
    <source>
        <strain evidence="3 4">M1R5S18</strain>
    </source>
</reference>
<evidence type="ECO:0000256" key="1">
    <source>
        <dbReference type="SAM" id="SignalP"/>
    </source>
</evidence>
<dbReference type="EMBL" id="JARXRN010000020">
    <property type="protein sequence ID" value="MDH5830055.1"/>
    <property type="molecule type" value="Genomic_DNA"/>
</dbReference>
<comment type="caution">
    <text evidence="3">The sequence shown here is derived from an EMBL/GenBank/DDBJ whole genome shotgun (WGS) entry which is preliminary data.</text>
</comment>
<dbReference type="InterPro" id="IPR011008">
    <property type="entry name" value="Dimeric_a/b-barrel"/>
</dbReference>
<name>A0ABT6JHU6_9GAMM</name>
<dbReference type="GO" id="GO:0004497">
    <property type="term" value="F:monooxygenase activity"/>
    <property type="evidence" value="ECO:0007669"/>
    <property type="project" value="UniProtKB-KW"/>
</dbReference>
<dbReference type="EC" id="1.-.-.-" evidence="3"/>
<dbReference type="Pfam" id="PF03992">
    <property type="entry name" value="ABM"/>
    <property type="match status" value="1"/>
</dbReference>
<dbReference type="RefSeq" id="WP_280600640.1">
    <property type="nucleotide sequence ID" value="NZ_JARXRN010000020.1"/>
</dbReference>